<dbReference type="AlphaFoldDB" id="A0AAV9NZX0"/>
<evidence type="ECO:0000313" key="2">
    <source>
        <dbReference type="EMBL" id="KAK5164095.1"/>
    </source>
</evidence>
<protein>
    <submittedName>
        <fullName evidence="2">Uncharacterized protein</fullName>
    </submittedName>
</protein>
<feature type="region of interest" description="Disordered" evidence="1">
    <location>
        <begin position="1"/>
        <end position="26"/>
    </location>
</feature>
<name>A0AAV9NZX0_9PEZI</name>
<feature type="compositionally biased region" description="Basic and acidic residues" evidence="1">
    <location>
        <begin position="17"/>
        <end position="26"/>
    </location>
</feature>
<comment type="caution">
    <text evidence="2">The sequence shown here is derived from an EMBL/GenBank/DDBJ whole genome shotgun (WGS) entry which is preliminary data.</text>
</comment>
<feature type="compositionally biased region" description="Basic and acidic residues" evidence="1">
    <location>
        <begin position="73"/>
        <end position="82"/>
    </location>
</feature>
<dbReference type="RefSeq" id="XP_064654423.1">
    <property type="nucleotide sequence ID" value="XM_064807409.1"/>
</dbReference>
<organism evidence="2 3">
    <name type="scientific">Saxophila tyrrhenica</name>
    <dbReference type="NCBI Taxonomy" id="1690608"/>
    <lineage>
        <taxon>Eukaryota</taxon>
        <taxon>Fungi</taxon>
        <taxon>Dikarya</taxon>
        <taxon>Ascomycota</taxon>
        <taxon>Pezizomycotina</taxon>
        <taxon>Dothideomycetes</taxon>
        <taxon>Dothideomycetidae</taxon>
        <taxon>Mycosphaerellales</taxon>
        <taxon>Extremaceae</taxon>
        <taxon>Saxophila</taxon>
    </lineage>
</organism>
<gene>
    <name evidence="2" type="ORF">LTR77_010186</name>
</gene>
<keyword evidence="3" id="KW-1185">Reference proteome</keyword>
<dbReference type="GeneID" id="89931515"/>
<reference evidence="2 3" key="1">
    <citation type="submission" date="2023-08" db="EMBL/GenBank/DDBJ databases">
        <title>Black Yeasts Isolated from many extreme environments.</title>
        <authorList>
            <person name="Coleine C."/>
            <person name="Stajich J.E."/>
            <person name="Selbmann L."/>
        </authorList>
    </citation>
    <scope>NUCLEOTIDE SEQUENCE [LARGE SCALE GENOMIC DNA]</scope>
    <source>
        <strain evidence="2 3">CCFEE 5935</strain>
    </source>
</reference>
<sequence length="82" mass="9011">MDWLKNKANTAAGGGKASEKNEDGLDKAIDYVQENVMGQGKQNNESAVEQAKDEQISDYIRGQYKSTTGSEMPIKDKETRLG</sequence>
<proteinExistence type="predicted"/>
<evidence type="ECO:0000313" key="3">
    <source>
        <dbReference type="Proteomes" id="UP001337655"/>
    </source>
</evidence>
<dbReference type="PANTHER" id="PTHR40462:SF1">
    <property type="entry name" value="EXPRESSED PROTEIN"/>
    <property type="match status" value="1"/>
</dbReference>
<dbReference type="Proteomes" id="UP001337655">
    <property type="component" value="Unassembled WGS sequence"/>
</dbReference>
<feature type="region of interest" description="Disordered" evidence="1">
    <location>
        <begin position="62"/>
        <end position="82"/>
    </location>
</feature>
<accession>A0AAV9NZX0</accession>
<dbReference type="PANTHER" id="PTHR40462">
    <property type="entry name" value="CHROMOSOME 1, WHOLE GENOME SHOTGUN SEQUENCE"/>
    <property type="match status" value="1"/>
</dbReference>
<feature type="compositionally biased region" description="Low complexity" evidence="1">
    <location>
        <begin position="1"/>
        <end position="11"/>
    </location>
</feature>
<dbReference type="EMBL" id="JAVRRT010000021">
    <property type="protein sequence ID" value="KAK5164095.1"/>
    <property type="molecule type" value="Genomic_DNA"/>
</dbReference>
<evidence type="ECO:0000256" key="1">
    <source>
        <dbReference type="SAM" id="MobiDB-lite"/>
    </source>
</evidence>